<reference evidence="1" key="1">
    <citation type="submission" date="2021-10" db="EMBL/GenBank/DDBJ databases">
        <title>Tropical sea cucumber genome reveals ecological adaptation and Cuvierian tubules defense mechanism.</title>
        <authorList>
            <person name="Chen T."/>
        </authorList>
    </citation>
    <scope>NUCLEOTIDE SEQUENCE</scope>
    <source>
        <strain evidence="1">Nanhai2018</strain>
        <tissue evidence="1">Muscle</tissue>
    </source>
</reference>
<dbReference type="EMBL" id="JAIZAY010000004">
    <property type="protein sequence ID" value="KAJ8043535.1"/>
    <property type="molecule type" value="Genomic_DNA"/>
</dbReference>
<evidence type="ECO:0000313" key="2">
    <source>
        <dbReference type="Proteomes" id="UP001152320"/>
    </source>
</evidence>
<organism evidence="1 2">
    <name type="scientific">Holothuria leucospilota</name>
    <name type="common">Black long sea cucumber</name>
    <name type="synonym">Mertensiothuria leucospilota</name>
    <dbReference type="NCBI Taxonomy" id="206669"/>
    <lineage>
        <taxon>Eukaryota</taxon>
        <taxon>Metazoa</taxon>
        <taxon>Echinodermata</taxon>
        <taxon>Eleutherozoa</taxon>
        <taxon>Echinozoa</taxon>
        <taxon>Holothuroidea</taxon>
        <taxon>Aspidochirotacea</taxon>
        <taxon>Aspidochirotida</taxon>
        <taxon>Holothuriidae</taxon>
        <taxon>Holothuria</taxon>
    </lineage>
</organism>
<comment type="caution">
    <text evidence="1">The sequence shown here is derived from an EMBL/GenBank/DDBJ whole genome shotgun (WGS) entry which is preliminary data.</text>
</comment>
<keyword evidence="2" id="KW-1185">Reference proteome</keyword>
<gene>
    <name evidence="1" type="ORF">HOLleu_10657</name>
</gene>
<name>A0A9Q1CF54_HOLLE</name>
<dbReference type="OrthoDB" id="10066380at2759"/>
<protein>
    <submittedName>
        <fullName evidence="1">Uncharacterized protein</fullName>
    </submittedName>
</protein>
<sequence length="199" mass="22393">MQIQSSQNSSRTQFVGAGFVGYLRNLKWVPIPLGVGFAYISYQQYGHIKKREQRKILGAKSIEDTLAKDWQVGIPVNFRLSSEKGVPPLRRYRSNLESLKLPLPATWALLKLLCVDFTPKNAPLSPTDPGFACAGYYNSDEAQFKQWNKGVLGLFFGVQTSQSLVWSLWEVLDHLVPPKLCTQATHIQIGIDVVDWKLA</sequence>
<evidence type="ECO:0000313" key="1">
    <source>
        <dbReference type="EMBL" id="KAJ8043535.1"/>
    </source>
</evidence>
<proteinExistence type="predicted"/>
<dbReference type="Proteomes" id="UP001152320">
    <property type="component" value="Chromosome 4"/>
</dbReference>
<accession>A0A9Q1CF54</accession>
<dbReference type="AlphaFoldDB" id="A0A9Q1CF54"/>